<dbReference type="Pfam" id="PF01926">
    <property type="entry name" value="MMR_HSR1"/>
    <property type="match status" value="1"/>
</dbReference>
<keyword evidence="3" id="KW-1185">Reference proteome</keyword>
<feature type="domain" description="G" evidence="1">
    <location>
        <begin position="6"/>
        <end position="122"/>
    </location>
</feature>
<evidence type="ECO:0000259" key="1">
    <source>
        <dbReference type="Pfam" id="PF01926"/>
    </source>
</evidence>
<proteinExistence type="predicted"/>
<dbReference type="Proteomes" id="UP001632037">
    <property type="component" value="Unassembled WGS sequence"/>
</dbReference>
<comment type="caution">
    <text evidence="2">The sequence shown here is derived from an EMBL/GenBank/DDBJ whole genome shotgun (WGS) entry which is preliminary data.</text>
</comment>
<sequence>MPTNYLFLGNPGMGKSTLINCLIGKPVFKAGVSYGGGLTSFFQKHEHDGKIYMDTLGLADRKLMKQAAEAITKALRQSGTCNIFFMVRLENGRVVADDLSTIETVISCIDLEEVPFTIIINKSRSANSRQ</sequence>
<evidence type="ECO:0000313" key="2">
    <source>
        <dbReference type="EMBL" id="KAL3664339.1"/>
    </source>
</evidence>
<dbReference type="InterPro" id="IPR027417">
    <property type="entry name" value="P-loop_NTPase"/>
</dbReference>
<dbReference type="EMBL" id="JBIMZQ010000024">
    <property type="protein sequence ID" value="KAL3664339.1"/>
    <property type="molecule type" value="Genomic_DNA"/>
</dbReference>
<gene>
    <name evidence="2" type="ORF">V7S43_010663</name>
</gene>
<organism evidence="2 3">
    <name type="scientific">Phytophthora oleae</name>
    <dbReference type="NCBI Taxonomy" id="2107226"/>
    <lineage>
        <taxon>Eukaryota</taxon>
        <taxon>Sar</taxon>
        <taxon>Stramenopiles</taxon>
        <taxon>Oomycota</taxon>
        <taxon>Peronosporomycetes</taxon>
        <taxon>Peronosporales</taxon>
        <taxon>Peronosporaceae</taxon>
        <taxon>Phytophthora</taxon>
    </lineage>
</organism>
<dbReference type="Gene3D" id="3.40.50.300">
    <property type="entry name" value="P-loop containing nucleotide triphosphate hydrolases"/>
    <property type="match status" value="1"/>
</dbReference>
<evidence type="ECO:0000313" key="3">
    <source>
        <dbReference type="Proteomes" id="UP001632037"/>
    </source>
</evidence>
<accession>A0ABD3FH68</accession>
<dbReference type="SUPFAM" id="SSF52540">
    <property type="entry name" value="P-loop containing nucleoside triphosphate hydrolases"/>
    <property type="match status" value="1"/>
</dbReference>
<dbReference type="InterPro" id="IPR006073">
    <property type="entry name" value="GTP-bd"/>
</dbReference>
<protein>
    <recommendedName>
        <fullName evidence="1">G domain-containing protein</fullName>
    </recommendedName>
</protein>
<dbReference type="CDD" id="cd00882">
    <property type="entry name" value="Ras_like_GTPase"/>
    <property type="match status" value="1"/>
</dbReference>
<reference evidence="2 3" key="1">
    <citation type="submission" date="2024-09" db="EMBL/GenBank/DDBJ databases">
        <title>Genome sequencing and assembly of Phytophthora oleae, isolate VK10A, causative agent of rot of olive drupes.</title>
        <authorList>
            <person name="Conti Taguali S."/>
            <person name="Riolo M."/>
            <person name="La Spada F."/>
            <person name="Cacciola S.O."/>
            <person name="Dionisio G."/>
        </authorList>
    </citation>
    <scope>NUCLEOTIDE SEQUENCE [LARGE SCALE GENOMIC DNA]</scope>
    <source>
        <strain evidence="2 3">VK10A</strain>
    </source>
</reference>
<dbReference type="AlphaFoldDB" id="A0ABD3FH68"/>
<name>A0ABD3FH68_9STRA</name>